<dbReference type="InterPro" id="IPR044068">
    <property type="entry name" value="CB"/>
</dbReference>
<dbReference type="GO" id="GO:0006310">
    <property type="term" value="P:DNA recombination"/>
    <property type="evidence" value="ECO:0007669"/>
    <property type="project" value="UniProtKB-KW"/>
</dbReference>
<dbReference type="PROSITE" id="PS51898">
    <property type="entry name" value="TYR_RECOMBINASE"/>
    <property type="match status" value="1"/>
</dbReference>
<dbReference type="PANTHER" id="PTHR30349:SF91">
    <property type="entry name" value="INTA PROTEIN"/>
    <property type="match status" value="1"/>
</dbReference>
<gene>
    <name evidence="7" type="ORF">J2S42_004196</name>
</gene>
<evidence type="ECO:0000256" key="2">
    <source>
        <dbReference type="ARBA" id="ARBA00023125"/>
    </source>
</evidence>
<dbReference type="Proteomes" id="UP001240236">
    <property type="component" value="Unassembled WGS sequence"/>
</dbReference>
<accession>A0AAE3W1F1</accession>
<dbReference type="InterPro" id="IPR050090">
    <property type="entry name" value="Tyrosine_recombinase_XerCD"/>
</dbReference>
<comment type="caution">
    <text evidence="7">The sequence shown here is derived from an EMBL/GenBank/DDBJ whole genome shotgun (WGS) entry which is preliminary data.</text>
</comment>
<dbReference type="InterPro" id="IPR011010">
    <property type="entry name" value="DNA_brk_join_enz"/>
</dbReference>
<proteinExistence type="predicted"/>
<dbReference type="InterPro" id="IPR010998">
    <property type="entry name" value="Integrase_recombinase_N"/>
</dbReference>
<dbReference type="RefSeq" id="WP_307241620.1">
    <property type="nucleotide sequence ID" value="NZ_JAUSUZ010000001.1"/>
</dbReference>
<dbReference type="EMBL" id="JAUSUZ010000001">
    <property type="protein sequence ID" value="MDQ0367527.1"/>
    <property type="molecule type" value="Genomic_DNA"/>
</dbReference>
<keyword evidence="8" id="KW-1185">Reference proteome</keyword>
<evidence type="ECO:0000256" key="1">
    <source>
        <dbReference type="ARBA" id="ARBA00022908"/>
    </source>
</evidence>
<keyword evidence="1" id="KW-0229">DNA integration</keyword>
<dbReference type="AlphaFoldDB" id="A0AAE3W1F1"/>
<feature type="domain" description="Core-binding (CB)" evidence="6">
    <location>
        <begin position="70"/>
        <end position="153"/>
    </location>
</feature>
<dbReference type="PROSITE" id="PS51900">
    <property type="entry name" value="CB"/>
    <property type="match status" value="1"/>
</dbReference>
<dbReference type="GO" id="GO:0003677">
    <property type="term" value="F:DNA binding"/>
    <property type="evidence" value="ECO:0007669"/>
    <property type="project" value="UniProtKB-UniRule"/>
</dbReference>
<dbReference type="CDD" id="cd01189">
    <property type="entry name" value="INT_ICEBs1_C_like"/>
    <property type="match status" value="1"/>
</dbReference>
<dbReference type="GO" id="GO:0015074">
    <property type="term" value="P:DNA integration"/>
    <property type="evidence" value="ECO:0007669"/>
    <property type="project" value="UniProtKB-KW"/>
</dbReference>
<dbReference type="Pfam" id="PF00589">
    <property type="entry name" value="Phage_integrase"/>
    <property type="match status" value="1"/>
</dbReference>
<dbReference type="InterPro" id="IPR013762">
    <property type="entry name" value="Integrase-like_cat_sf"/>
</dbReference>
<keyword evidence="2 4" id="KW-0238">DNA-binding</keyword>
<sequence length="403" mass="45456">MGRRKPNGASSIYEGKDGYWHGRVTVGVKDNGQPDRRHVQGKTEAEVTKKVRKLERERENGTVRKAGQRWTVEKWLLHWLDNIAAPVVRVNTIDGYRVAVRKHLIPGLGAHRLDQLQPEHLEKLYARMLANGSAPATAHQSHRTIRTALNEAVRRGHLGRNPAALAKPPRLPDTEVEPFSIEEVQTILKVAAERRNSARWAVALALGLRQGEALGLKWPDVNLKAGTLTVRRALLRPKWGHGCNPKCDARIPGLCPNRVNLRPVSADTKSRAGRRTIGLPDALIKVLREHRETQKVERETAAQLWQDEDWVFSTRTGQRIHQATDYDEWKRLLKDAGVRDARLHDARHTAATALLVLGVSGRAVMGIMGWSNAAMQVRYQHLTDQVRRDIASRLNNLLWNSDE</sequence>
<evidence type="ECO:0000259" key="6">
    <source>
        <dbReference type="PROSITE" id="PS51900"/>
    </source>
</evidence>
<dbReference type="SUPFAM" id="SSF56349">
    <property type="entry name" value="DNA breaking-rejoining enzymes"/>
    <property type="match status" value="1"/>
</dbReference>
<reference evidence="7 8" key="1">
    <citation type="submission" date="2023-07" db="EMBL/GenBank/DDBJ databases">
        <title>Sequencing the genomes of 1000 actinobacteria strains.</title>
        <authorList>
            <person name="Klenk H.-P."/>
        </authorList>
    </citation>
    <scope>NUCLEOTIDE SEQUENCE [LARGE SCALE GENOMIC DNA]</scope>
    <source>
        <strain evidence="7 8">DSM 44709</strain>
    </source>
</reference>
<dbReference type="InterPro" id="IPR002104">
    <property type="entry name" value="Integrase_catalytic"/>
</dbReference>
<evidence type="ECO:0000259" key="5">
    <source>
        <dbReference type="PROSITE" id="PS51898"/>
    </source>
</evidence>
<evidence type="ECO:0000256" key="3">
    <source>
        <dbReference type="ARBA" id="ARBA00023172"/>
    </source>
</evidence>
<evidence type="ECO:0000313" key="8">
    <source>
        <dbReference type="Proteomes" id="UP001240236"/>
    </source>
</evidence>
<protein>
    <submittedName>
        <fullName evidence="7">Integrase</fullName>
    </submittedName>
</protein>
<feature type="domain" description="Tyr recombinase" evidence="5">
    <location>
        <begin position="174"/>
        <end position="392"/>
    </location>
</feature>
<dbReference type="PANTHER" id="PTHR30349">
    <property type="entry name" value="PHAGE INTEGRASE-RELATED"/>
    <property type="match status" value="1"/>
</dbReference>
<dbReference type="Gene3D" id="1.10.443.10">
    <property type="entry name" value="Intergrase catalytic core"/>
    <property type="match status" value="1"/>
</dbReference>
<keyword evidence="3" id="KW-0233">DNA recombination</keyword>
<organism evidence="7 8">
    <name type="scientific">Catenuloplanes indicus</name>
    <dbReference type="NCBI Taxonomy" id="137267"/>
    <lineage>
        <taxon>Bacteria</taxon>
        <taxon>Bacillati</taxon>
        <taxon>Actinomycetota</taxon>
        <taxon>Actinomycetes</taxon>
        <taxon>Micromonosporales</taxon>
        <taxon>Micromonosporaceae</taxon>
        <taxon>Catenuloplanes</taxon>
    </lineage>
</organism>
<dbReference type="InterPro" id="IPR004107">
    <property type="entry name" value="Integrase_SAM-like_N"/>
</dbReference>
<dbReference type="Gene3D" id="1.10.150.130">
    <property type="match status" value="1"/>
</dbReference>
<evidence type="ECO:0000313" key="7">
    <source>
        <dbReference type="EMBL" id="MDQ0367527.1"/>
    </source>
</evidence>
<name>A0AAE3W1F1_9ACTN</name>
<evidence type="ECO:0000256" key="4">
    <source>
        <dbReference type="PROSITE-ProRule" id="PRU01248"/>
    </source>
</evidence>
<dbReference type="Pfam" id="PF14659">
    <property type="entry name" value="Phage_int_SAM_3"/>
    <property type="match status" value="1"/>
</dbReference>